<protein>
    <submittedName>
        <fullName evidence="2">Uncharacterized protein</fullName>
    </submittedName>
</protein>
<keyword evidence="3" id="KW-1185">Reference proteome</keyword>
<dbReference type="RefSeq" id="WP_108147097.1">
    <property type="nucleotide sequence ID" value="NZ_CP026304.1"/>
</dbReference>
<dbReference type="GeneID" id="55654327"/>
<dbReference type="OrthoDB" id="4201401at2"/>
<dbReference type="AlphaFoldDB" id="A0A2R4SX18"/>
<organism evidence="2 3">
    <name type="scientific">Streptomyces lunaelactis</name>
    <dbReference type="NCBI Taxonomy" id="1535768"/>
    <lineage>
        <taxon>Bacteria</taxon>
        <taxon>Bacillati</taxon>
        <taxon>Actinomycetota</taxon>
        <taxon>Actinomycetes</taxon>
        <taxon>Kitasatosporales</taxon>
        <taxon>Streptomycetaceae</taxon>
        <taxon>Streptomyces</taxon>
    </lineage>
</organism>
<evidence type="ECO:0000256" key="1">
    <source>
        <dbReference type="SAM" id="MobiDB-lite"/>
    </source>
</evidence>
<sequence>MAEDVWERVRDQAAATGKKPEDFLSEAVAQALARERSVHRARLDRSLDGLLRAFTPEEVTAAAARRIRPSI</sequence>
<evidence type="ECO:0000313" key="3">
    <source>
        <dbReference type="Proteomes" id="UP000244201"/>
    </source>
</evidence>
<proteinExistence type="predicted"/>
<reference evidence="2 3" key="1">
    <citation type="submission" date="2018-01" db="EMBL/GenBank/DDBJ databases">
        <title>Complete genome sequence of Streptomyces lunaelactis MM109T, a Ferroverdin A producer isolated from cave moonmilk deposits.</title>
        <authorList>
            <person name="Naome A."/>
            <person name="Martinet L."/>
            <person name="Maciejewska M."/>
            <person name="Anderssen S."/>
            <person name="Adam D."/>
            <person name="Tenconi E."/>
            <person name="Deflandre B."/>
            <person name="Arguelles-Arias A."/>
            <person name="Calusinska M."/>
            <person name="Copieters W."/>
            <person name="Karim L."/>
            <person name="Hanikenne M."/>
            <person name="Baurain D."/>
            <person name="van Wezel G."/>
            <person name="Smargiasso N."/>
            <person name="de Pauw E."/>
            <person name="Delfosse P."/>
            <person name="Rigali S."/>
        </authorList>
    </citation>
    <scope>NUCLEOTIDE SEQUENCE [LARGE SCALE GENOMIC DNA]</scope>
    <source>
        <strain evidence="2 3">MM109</strain>
    </source>
</reference>
<evidence type="ECO:0000313" key="2">
    <source>
        <dbReference type="EMBL" id="AVZ71406.1"/>
    </source>
</evidence>
<feature type="region of interest" description="Disordered" evidence="1">
    <location>
        <begin position="1"/>
        <end position="20"/>
    </location>
</feature>
<dbReference type="EMBL" id="CP026304">
    <property type="protein sequence ID" value="AVZ71406.1"/>
    <property type="molecule type" value="Genomic_DNA"/>
</dbReference>
<dbReference type="KEGG" id="slk:SLUN_03460"/>
<name>A0A2R4SX18_9ACTN</name>
<gene>
    <name evidence="2" type="ORF">SLUN_03460</name>
</gene>
<feature type="compositionally biased region" description="Basic and acidic residues" evidence="1">
    <location>
        <begin position="1"/>
        <end position="11"/>
    </location>
</feature>
<dbReference type="Proteomes" id="UP000244201">
    <property type="component" value="Chromosome"/>
</dbReference>
<accession>A0A2R4SX18</accession>